<protein>
    <recommendedName>
        <fullName evidence="7">DUF2179 domain-containing protein</fullName>
    </recommendedName>
</protein>
<dbReference type="CDD" id="cd16380">
    <property type="entry name" value="YitT_C"/>
    <property type="match status" value="1"/>
</dbReference>
<feature type="domain" description="DUF2179" evidence="7">
    <location>
        <begin position="239"/>
        <end position="293"/>
    </location>
</feature>
<organism evidence="8 9">
    <name type="scientific">Jeotgalicoccus saudimassiliensis</name>
    <dbReference type="NCBI Taxonomy" id="1461582"/>
    <lineage>
        <taxon>Bacteria</taxon>
        <taxon>Bacillati</taxon>
        <taxon>Bacillota</taxon>
        <taxon>Bacilli</taxon>
        <taxon>Bacillales</taxon>
        <taxon>Staphylococcaceae</taxon>
        <taxon>Jeotgalicoccus</taxon>
    </lineage>
</organism>
<dbReference type="eggNOG" id="COG1284">
    <property type="taxonomic scope" value="Bacteria"/>
</dbReference>
<evidence type="ECO:0000256" key="6">
    <source>
        <dbReference type="SAM" id="Phobius"/>
    </source>
</evidence>
<dbReference type="InterPro" id="IPR051461">
    <property type="entry name" value="UPF0750_membrane"/>
</dbReference>
<dbReference type="GO" id="GO:0005886">
    <property type="term" value="C:plasma membrane"/>
    <property type="evidence" value="ECO:0007669"/>
    <property type="project" value="UniProtKB-SubCell"/>
</dbReference>
<dbReference type="EMBL" id="CCSE01000001">
    <property type="protein sequence ID" value="CEA03659.1"/>
    <property type="molecule type" value="Genomic_DNA"/>
</dbReference>
<keyword evidence="2" id="KW-1003">Cell membrane</keyword>
<evidence type="ECO:0000256" key="2">
    <source>
        <dbReference type="ARBA" id="ARBA00022475"/>
    </source>
</evidence>
<dbReference type="AlphaFoldDB" id="A0A078MBU1"/>
<feature type="transmembrane region" description="Helical" evidence="6">
    <location>
        <begin position="97"/>
        <end position="114"/>
    </location>
</feature>
<evidence type="ECO:0000256" key="5">
    <source>
        <dbReference type="ARBA" id="ARBA00023136"/>
    </source>
</evidence>
<keyword evidence="4 6" id="KW-1133">Transmembrane helix</keyword>
<evidence type="ECO:0000256" key="4">
    <source>
        <dbReference type="ARBA" id="ARBA00022989"/>
    </source>
</evidence>
<name>A0A078MBU1_9STAP</name>
<dbReference type="RefSeq" id="WP_081962396.1">
    <property type="nucleotide sequence ID" value="NZ_CCSE01000001.1"/>
</dbReference>
<dbReference type="InterPro" id="IPR015867">
    <property type="entry name" value="N-reg_PII/ATP_PRibTrfase_C"/>
</dbReference>
<dbReference type="OrthoDB" id="1758221at2"/>
<dbReference type="PANTHER" id="PTHR33545">
    <property type="entry name" value="UPF0750 MEMBRANE PROTEIN YITT-RELATED"/>
    <property type="match status" value="1"/>
</dbReference>
<dbReference type="HOGENOM" id="CLU_063199_1_1_9"/>
<dbReference type="InterPro" id="IPR003740">
    <property type="entry name" value="YitT"/>
</dbReference>
<feature type="transmembrane region" description="Helical" evidence="6">
    <location>
        <begin position="126"/>
        <end position="147"/>
    </location>
</feature>
<feature type="transmembrane region" description="Helical" evidence="6">
    <location>
        <begin position="21"/>
        <end position="45"/>
    </location>
</feature>
<dbReference type="Pfam" id="PF10035">
    <property type="entry name" value="DUF2179"/>
    <property type="match status" value="1"/>
</dbReference>
<dbReference type="STRING" id="1461582.BN1048_02165"/>
<reference evidence="8 9" key="1">
    <citation type="submission" date="2014-07" db="EMBL/GenBank/DDBJ databases">
        <authorList>
            <person name="Urmite Genomes Urmite Genomes"/>
        </authorList>
    </citation>
    <scope>NUCLEOTIDE SEQUENCE [LARGE SCALE GENOMIC DNA]</scope>
    <source>
        <strain evidence="8 9">13MG44_air</strain>
    </source>
</reference>
<evidence type="ECO:0000313" key="9">
    <source>
        <dbReference type="Proteomes" id="UP000044136"/>
    </source>
</evidence>
<dbReference type="Pfam" id="PF02588">
    <property type="entry name" value="YitT_membrane"/>
    <property type="match status" value="1"/>
</dbReference>
<dbReference type="Gene3D" id="3.30.70.120">
    <property type="match status" value="1"/>
</dbReference>
<feature type="transmembrane region" description="Helical" evidence="6">
    <location>
        <begin position="65"/>
        <end position="90"/>
    </location>
</feature>
<evidence type="ECO:0000256" key="1">
    <source>
        <dbReference type="ARBA" id="ARBA00004651"/>
    </source>
</evidence>
<keyword evidence="9" id="KW-1185">Reference proteome</keyword>
<dbReference type="InterPro" id="IPR019264">
    <property type="entry name" value="DUF2179"/>
</dbReference>
<dbReference type="Proteomes" id="UP000044136">
    <property type="component" value="Unassembled WGS sequence"/>
</dbReference>
<evidence type="ECO:0000259" key="7">
    <source>
        <dbReference type="Pfam" id="PF10035"/>
    </source>
</evidence>
<gene>
    <name evidence="8" type="ORF">BN1048_02165</name>
</gene>
<keyword evidence="5 6" id="KW-0472">Membrane</keyword>
<keyword evidence="3 6" id="KW-0812">Transmembrane</keyword>
<evidence type="ECO:0000313" key="8">
    <source>
        <dbReference type="EMBL" id="CEA03659.1"/>
    </source>
</evidence>
<dbReference type="PIRSF" id="PIRSF006483">
    <property type="entry name" value="Membrane_protein_YitT"/>
    <property type="match status" value="1"/>
</dbReference>
<dbReference type="PANTHER" id="PTHR33545:SF4">
    <property type="entry name" value="UPF0750 MEMBRANE PROTEIN YXKD"/>
    <property type="match status" value="1"/>
</dbReference>
<accession>A0A078MBU1</accession>
<proteinExistence type="predicted"/>
<sequence length="297" mass="32897">MKIRKALKNTRFEKIKLSFNSQFTVQTLINVLTIIVGSFLFAIGVNSFMIAGNLGEGGFIGISIILFYAFGIPTALSNLIMNFVILIVGFKFLGKRAMIYTIFTIPMTSLALWITESWQIQTDEILINTVFGGLFIGMGIGLIIRIGSTTAGTTLLAKMANKFLDVNVSYALLFFDLIVITIGLTVMSLEQVLLTVIALYIATKVMDFIIEGMNPKKAVTIISKDPDLLANLINTKIHRGVTILDGHGYYSKEEKDILFVVINKSQLNRLKRLIKANDDQAFVVVHDVNSVLGNYLI</sequence>
<evidence type="ECO:0000256" key="3">
    <source>
        <dbReference type="ARBA" id="ARBA00022692"/>
    </source>
</evidence>
<feature type="transmembrane region" description="Helical" evidence="6">
    <location>
        <begin position="168"/>
        <end position="186"/>
    </location>
</feature>
<comment type="subcellular location">
    <subcellularLocation>
        <location evidence="1">Cell membrane</location>
        <topology evidence="1">Multi-pass membrane protein</topology>
    </subcellularLocation>
</comment>